<dbReference type="GO" id="GO:0046513">
    <property type="term" value="P:ceramide biosynthetic process"/>
    <property type="evidence" value="ECO:0007669"/>
    <property type="project" value="TreeGrafter"/>
</dbReference>
<dbReference type="GO" id="GO:0016798">
    <property type="term" value="F:hydrolase activity, acting on glycosyl bonds"/>
    <property type="evidence" value="ECO:0007669"/>
    <property type="project" value="UniProtKB-KW"/>
</dbReference>
<name>A0A5N5STZ0_9CRUS</name>
<keyword evidence="5" id="KW-0479">Metal-binding</keyword>
<sequence length="1016" mass="115841">MLLYQTISSNSKRDHKHTFHLIVQSMELNRIRKMVLKSRLLTLLLIIVFFSSVKGFSVQSVPSETKNVKEVNDICRLCHTVMGLLVNSQNHTKILMMAEKFCISLKFGNEAFCHGVVSINKAAILYVVEHAVNLTAEDICGVIFQSMGCTTSNPKRIWEVTLPNTEKPIVDEPPLAGEVERVDRDKENLKSLTLKVLHLADTHYDPEVSSWSQQSMRRSLSVLSGRKMVRLAVDPNDGAGFWGSYGNCDIPKWSLAALYQHISENHPDIDFIIWTGDLVPHNVWSSTRESNLAIINEMADLISEYFPDIPVYPAVGNHEADPVNLFPQPFITEPEFEISWLYDELSKVWQRWLPSDVASSIAYGAFYSTQIRPGLRIVSINTQYCYKLNYWLVLDSNDVANELKSLANELQDAEDKGDFVYIIGHIPSGSEDCNYAWSHEFNKIVLRYESTISGIFYGHTHNDHYELYFDPQNSSRVYEIAYVAQSQTTFTDMNPGYKIYTIEGDFHETRYRVIDHENWYLDLDQSNAINESSTKLDCIRKMVLKSRLLTLLLILIFFTRVKGFFLIESHHVETKIEVKDEAFCSVCHAGMALLINAKNDTEVLMFAAKLCVDLHIANEEMCDEVIALNGPDIIYIVEHAENATAEDICGMVFQNRGCTTSNPDRIWKVTLPNTTKPTVDEPPLYGTENPTLKVLHLADTHFDPKYSPGANITCDQMYLCCREGSGTPVDPNDGAGFWGSMGNCDIPKWSLEALYQYISDNNPDIDFIIWTGDIVPHNSWSTSREYNLGVINEMADLVSSYFPGIPVFPAVGNHEANPANLFPQPYITDPDFDISWLYDELSEIWQRWLPSDVAKSIAYGAFYSTQIRPGLRIASVNTQYCYGNNLYESTISGIFYGHTHNDHYELYFDPQNSSRVYEVAYIAQSQTTFVDLNPGFKIYTIEGDFNGTRYVINRVIDHENWYLDLDQSNSINDSVILPLYSAKKDYNLPDLSPQSWLDLVYRMNEPNSTLFSDFYR</sequence>
<dbReference type="InterPro" id="IPR041805">
    <property type="entry name" value="ASMase/PPN1_MPP"/>
</dbReference>
<keyword evidence="11" id="KW-0326">Glycosidase</keyword>
<evidence type="ECO:0000256" key="5">
    <source>
        <dbReference type="ARBA" id="ARBA00022723"/>
    </source>
</evidence>
<dbReference type="Pfam" id="PF00149">
    <property type="entry name" value="Metallophos"/>
    <property type="match status" value="2"/>
</dbReference>
<keyword evidence="4" id="KW-0964">Secreted</keyword>
<dbReference type="InterPro" id="IPR029052">
    <property type="entry name" value="Metallo-depent_PP-like"/>
</dbReference>
<keyword evidence="6" id="KW-0732">Signal</keyword>
<dbReference type="GO" id="GO:0006685">
    <property type="term" value="P:sphingomyelin catabolic process"/>
    <property type="evidence" value="ECO:0007669"/>
    <property type="project" value="TreeGrafter"/>
</dbReference>
<dbReference type="Proteomes" id="UP000326759">
    <property type="component" value="Unassembled WGS sequence"/>
</dbReference>
<keyword evidence="10" id="KW-0325">Glycoprotein</keyword>
<dbReference type="GO" id="GO:0005615">
    <property type="term" value="C:extracellular space"/>
    <property type="evidence" value="ECO:0007669"/>
    <property type="project" value="TreeGrafter"/>
</dbReference>
<feature type="domain" description="Saposin B-type" evidence="13">
    <location>
        <begin position="71"/>
        <end position="153"/>
    </location>
</feature>
<evidence type="ECO:0000256" key="11">
    <source>
        <dbReference type="ARBA" id="ARBA00023295"/>
    </source>
</evidence>
<evidence type="ECO:0000256" key="3">
    <source>
        <dbReference type="ARBA" id="ARBA00008234"/>
    </source>
</evidence>
<comment type="subcellular location">
    <subcellularLocation>
        <location evidence="2">Secreted</location>
    </subcellularLocation>
</comment>
<dbReference type="OrthoDB" id="282973at2759"/>
<dbReference type="GO" id="GO:0016020">
    <property type="term" value="C:membrane"/>
    <property type="evidence" value="ECO:0007669"/>
    <property type="project" value="GOC"/>
</dbReference>
<dbReference type="GO" id="GO:0061750">
    <property type="term" value="F:acid sphingomyelin phosphodiesterase activity"/>
    <property type="evidence" value="ECO:0007669"/>
    <property type="project" value="TreeGrafter"/>
</dbReference>
<dbReference type="PANTHER" id="PTHR10340">
    <property type="entry name" value="SPHINGOMYELIN PHOSPHODIESTERASE"/>
    <property type="match status" value="1"/>
</dbReference>
<evidence type="ECO:0000313" key="15">
    <source>
        <dbReference type="Proteomes" id="UP000326759"/>
    </source>
</evidence>
<comment type="similarity">
    <text evidence="3">Belongs to the acid sphingomyelinase family.</text>
</comment>
<evidence type="ECO:0000256" key="6">
    <source>
        <dbReference type="ARBA" id="ARBA00022729"/>
    </source>
</evidence>
<dbReference type="PROSITE" id="PS50015">
    <property type="entry name" value="SAP_B"/>
    <property type="match status" value="2"/>
</dbReference>
<reference evidence="14 15" key="1">
    <citation type="journal article" date="2019" name="PLoS Biol.">
        <title>Sex chromosomes control vertical transmission of feminizing Wolbachia symbionts in an isopod.</title>
        <authorList>
            <person name="Becking T."/>
            <person name="Chebbi M.A."/>
            <person name="Giraud I."/>
            <person name="Moumen B."/>
            <person name="Laverre T."/>
            <person name="Caubet Y."/>
            <person name="Peccoud J."/>
            <person name="Gilbert C."/>
            <person name="Cordaux R."/>
        </authorList>
    </citation>
    <scope>NUCLEOTIDE SEQUENCE [LARGE SCALE GENOMIC DNA]</scope>
    <source>
        <strain evidence="14">ANa2</strain>
        <tissue evidence="14">Whole body excluding digestive tract and cuticle</tissue>
    </source>
</reference>
<comment type="catalytic activity">
    <reaction evidence="12">
        <text>a sphingomyelin + H2O = phosphocholine + an N-acylsphing-4-enine + H(+)</text>
        <dbReference type="Rhea" id="RHEA:19253"/>
        <dbReference type="ChEBI" id="CHEBI:15377"/>
        <dbReference type="ChEBI" id="CHEBI:15378"/>
        <dbReference type="ChEBI" id="CHEBI:17636"/>
        <dbReference type="ChEBI" id="CHEBI:52639"/>
        <dbReference type="ChEBI" id="CHEBI:295975"/>
        <dbReference type="EC" id="3.1.4.12"/>
    </reaction>
    <physiologicalReaction direction="left-to-right" evidence="12">
        <dbReference type="Rhea" id="RHEA:19254"/>
    </physiologicalReaction>
</comment>
<protein>
    <submittedName>
        <fullName evidence="14">Sphingomyelin phosphodiesterase</fullName>
    </submittedName>
</protein>
<dbReference type="Gene3D" id="3.60.21.10">
    <property type="match status" value="2"/>
</dbReference>
<dbReference type="PANTHER" id="PTHR10340:SF34">
    <property type="entry name" value="SPHINGOMYELIN PHOSPHODIESTERASE"/>
    <property type="match status" value="1"/>
</dbReference>
<evidence type="ECO:0000256" key="8">
    <source>
        <dbReference type="ARBA" id="ARBA00022833"/>
    </source>
</evidence>
<feature type="domain" description="Saposin B-type" evidence="13">
    <location>
        <begin position="580"/>
        <end position="662"/>
    </location>
</feature>
<keyword evidence="9" id="KW-1015">Disulfide bond</keyword>
<keyword evidence="8" id="KW-0862">Zinc</keyword>
<organism evidence="14 15">
    <name type="scientific">Armadillidium nasatum</name>
    <dbReference type="NCBI Taxonomy" id="96803"/>
    <lineage>
        <taxon>Eukaryota</taxon>
        <taxon>Metazoa</taxon>
        <taxon>Ecdysozoa</taxon>
        <taxon>Arthropoda</taxon>
        <taxon>Crustacea</taxon>
        <taxon>Multicrustacea</taxon>
        <taxon>Malacostraca</taxon>
        <taxon>Eumalacostraca</taxon>
        <taxon>Peracarida</taxon>
        <taxon>Isopoda</taxon>
        <taxon>Oniscidea</taxon>
        <taxon>Crinocheta</taxon>
        <taxon>Armadillidiidae</taxon>
        <taxon>Armadillidium</taxon>
    </lineage>
</organism>
<comment type="caution">
    <text evidence="14">The sequence shown here is derived from an EMBL/GenBank/DDBJ whole genome shotgun (WGS) entry which is preliminary data.</text>
</comment>
<dbReference type="SMART" id="SM00741">
    <property type="entry name" value="SapB"/>
    <property type="match status" value="2"/>
</dbReference>
<evidence type="ECO:0000259" key="13">
    <source>
        <dbReference type="PROSITE" id="PS50015"/>
    </source>
</evidence>
<dbReference type="InterPro" id="IPR008139">
    <property type="entry name" value="SaposinB_dom"/>
</dbReference>
<evidence type="ECO:0000256" key="7">
    <source>
        <dbReference type="ARBA" id="ARBA00022801"/>
    </source>
</evidence>
<evidence type="ECO:0000313" key="14">
    <source>
        <dbReference type="EMBL" id="KAB7497139.1"/>
    </source>
</evidence>
<dbReference type="GO" id="GO:0046872">
    <property type="term" value="F:metal ion binding"/>
    <property type="evidence" value="ECO:0007669"/>
    <property type="project" value="UniProtKB-KW"/>
</dbReference>
<dbReference type="SUPFAM" id="SSF56300">
    <property type="entry name" value="Metallo-dependent phosphatases"/>
    <property type="match status" value="2"/>
</dbReference>
<evidence type="ECO:0000256" key="2">
    <source>
        <dbReference type="ARBA" id="ARBA00004613"/>
    </source>
</evidence>
<keyword evidence="7" id="KW-0378">Hydrolase</keyword>
<dbReference type="CDD" id="cd00842">
    <property type="entry name" value="MPP_ASMase"/>
    <property type="match status" value="2"/>
</dbReference>
<evidence type="ECO:0000256" key="1">
    <source>
        <dbReference type="ARBA" id="ARBA00001947"/>
    </source>
</evidence>
<dbReference type="GO" id="GO:0005764">
    <property type="term" value="C:lysosome"/>
    <property type="evidence" value="ECO:0007669"/>
    <property type="project" value="TreeGrafter"/>
</dbReference>
<evidence type="ECO:0000256" key="9">
    <source>
        <dbReference type="ARBA" id="ARBA00023157"/>
    </source>
</evidence>
<comment type="cofactor">
    <cofactor evidence="1">
        <name>Zn(2+)</name>
        <dbReference type="ChEBI" id="CHEBI:29105"/>
    </cofactor>
</comment>
<evidence type="ECO:0000256" key="4">
    <source>
        <dbReference type="ARBA" id="ARBA00022525"/>
    </source>
</evidence>
<accession>A0A5N5STZ0</accession>
<evidence type="ECO:0000256" key="10">
    <source>
        <dbReference type="ARBA" id="ARBA00023180"/>
    </source>
</evidence>
<dbReference type="EMBL" id="SEYY01020644">
    <property type="protein sequence ID" value="KAB7497139.1"/>
    <property type="molecule type" value="Genomic_DNA"/>
</dbReference>
<proteinExistence type="inferred from homology"/>
<dbReference type="AlphaFoldDB" id="A0A5N5STZ0"/>
<keyword evidence="15" id="KW-1185">Reference proteome</keyword>
<dbReference type="InterPro" id="IPR004843">
    <property type="entry name" value="Calcineurin-like_PHP"/>
</dbReference>
<evidence type="ECO:0000256" key="12">
    <source>
        <dbReference type="ARBA" id="ARBA00047268"/>
    </source>
</evidence>
<gene>
    <name evidence="14" type="primary">Smpd1</name>
    <name evidence="14" type="ORF">Anas_09407</name>
</gene>
<dbReference type="FunFam" id="3.60.21.10:FF:000077">
    <property type="entry name" value="Sphingomyelin phosphodiesterase"/>
    <property type="match status" value="1"/>
</dbReference>